<dbReference type="STRING" id="491952.Mar181_2488"/>
<dbReference type="InterPro" id="IPR008984">
    <property type="entry name" value="SMAD_FHA_dom_sf"/>
</dbReference>
<proteinExistence type="predicted"/>
<dbReference type="Pfam" id="PF20232">
    <property type="entry name" value="T6SS_FHA_C"/>
    <property type="match status" value="1"/>
</dbReference>
<dbReference type="InterPro" id="IPR000253">
    <property type="entry name" value="FHA_dom"/>
</dbReference>
<evidence type="ECO:0000259" key="1">
    <source>
        <dbReference type="Pfam" id="PF00498"/>
    </source>
</evidence>
<dbReference type="Gene3D" id="2.60.200.20">
    <property type="match status" value="1"/>
</dbReference>
<feature type="domain" description="Type VI secretion system FHA" evidence="2">
    <location>
        <begin position="311"/>
        <end position="488"/>
    </location>
</feature>
<dbReference type="InterPro" id="IPR017735">
    <property type="entry name" value="T6SS_FHA"/>
</dbReference>
<organism evidence="3 4">
    <name type="scientific">Marinomonas posidonica (strain CECT 7376 / NCIMB 14433 / IVIA-Po-181)</name>
    <dbReference type="NCBI Taxonomy" id="491952"/>
    <lineage>
        <taxon>Bacteria</taxon>
        <taxon>Pseudomonadati</taxon>
        <taxon>Pseudomonadota</taxon>
        <taxon>Gammaproteobacteria</taxon>
        <taxon>Oceanospirillales</taxon>
        <taxon>Oceanospirillaceae</taxon>
        <taxon>Marinomonas</taxon>
    </lineage>
</organism>
<dbReference type="SUPFAM" id="SSF49879">
    <property type="entry name" value="SMAD/FHA domain"/>
    <property type="match status" value="1"/>
</dbReference>
<name>F6CWV9_MARPP</name>
<sequence>MDDVPRVLNLIVVNVSSLEVGLLAKSTFTETGGMIGSNTNIDWYLIDKSKSIAPIHCEIVYIDNAFCLKDISGKTYVNYSEMPLGYGNLARLSDGDVIKIGDYELRVFVNRDADLKNSDYSLDQLFPSQDSKLLEDNDYSEDDADLEIDDAELLEDEEQDKSKPLLDPLAALDDEIVVVKTHSLFEDEEEDVEPDLLLDVINRIPSDVKLGFTMQADGEDDVSSAIKFSKNKTTRKTENVNFISDFENKDLEKMDNKILDYLDNEVGIDLQEKDDLDSKLFDSRDELFEKELERVNPVSNNHVLGGPIIDGLGVDIGKNLSLGEMQSLSSEVATTLKSCVQGLLDLNAQVKNSRYGLIQRSLQPIEDNPLNLGLSYEETIRVMFDEDKSLMHLSAASSVQESMEMIKVHNEAVQHAITSALSQILQSLSPEILIKRFKRYARNNTHHHSEEGAWAWDMYERYYSELTSNRQQGFDKLFWEIFEQSYDRKVREKHAEQ</sequence>
<protein>
    <submittedName>
        <fullName evidence="3">FHA domain containing protein</fullName>
    </submittedName>
</protein>
<dbReference type="NCBIfam" id="TIGR03354">
    <property type="entry name" value="VI_FHA"/>
    <property type="match status" value="1"/>
</dbReference>
<dbReference type="KEGG" id="mpc:Mar181_2488"/>
<dbReference type="InterPro" id="IPR046883">
    <property type="entry name" value="T6SS_FHA_C"/>
</dbReference>
<evidence type="ECO:0000259" key="2">
    <source>
        <dbReference type="Pfam" id="PF20232"/>
    </source>
</evidence>
<evidence type="ECO:0000313" key="3">
    <source>
        <dbReference type="EMBL" id="AEF55521.1"/>
    </source>
</evidence>
<feature type="domain" description="FHA" evidence="1">
    <location>
        <begin position="35"/>
        <end position="101"/>
    </location>
</feature>
<dbReference type="Proteomes" id="UP000009230">
    <property type="component" value="Chromosome"/>
</dbReference>
<dbReference type="EMBL" id="CP002771">
    <property type="protein sequence ID" value="AEF55521.1"/>
    <property type="molecule type" value="Genomic_DNA"/>
</dbReference>
<dbReference type="AlphaFoldDB" id="F6CWV9"/>
<reference evidence="3 4" key="1">
    <citation type="journal article" date="2012" name="Stand. Genomic Sci.">
        <title>Complete genome sequence of Marinomonas posidonica type strain (IVIA-Po-181(T)).</title>
        <authorList>
            <person name="Lucas-Elio P."/>
            <person name="Goodwin L."/>
            <person name="Woyke T."/>
            <person name="Pitluck S."/>
            <person name="Nolan M."/>
            <person name="Kyrpides N.C."/>
            <person name="Detter J.C."/>
            <person name="Copeland A."/>
            <person name="Lu M."/>
            <person name="Bruce D."/>
            <person name="Detter C."/>
            <person name="Tapia R."/>
            <person name="Han S."/>
            <person name="Land M.L."/>
            <person name="Ivanova N."/>
            <person name="Mikhailova N."/>
            <person name="Johnston A.W."/>
            <person name="Sanchez-Amat A."/>
        </authorList>
    </citation>
    <scope>NUCLEOTIDE SEQUENCE [LARGE SCALE GENOMIC DNA]</scope>
    <source>
        <strain evidence="4">CECT 7376 / NCIMB 14433 / IVIA-Po-181</strain>
    </source>
</reference>
<dbReference type="eggNOG" id="COG3456">
    <property type="taxonomic scope" value="Bacteria"/>
</dbReference>
<accession>F6CWV9</accession>
<evidence type="ECO:0000313" key="4">
    <source>
        <dbReference type="Proteomes" id="UP000009230"/>
    </source>
</evidence>
<gene>
    <name evidence="3" type="ordered locus">Mar181_2488</name>
</gene>
<keyword evidence="4" id="KW-1185">Reference proteome</keyword>
<dbReference type="OrthoDB" id="273564at2"/>
<dbReference type="CDD" id="cd00060">
    <property type="entry name" value="FHA"/>
    <property type="match status" value="1"/>
</dbReference>
<dbReference type="RefSeq" id="WP_013796994.1">
    <property type="nucleotide sequence ID" value="NC_015559.1"/>
</dbReference>
<dbReference type="HOGENOM" id="CLU_051329_1_0_6"/>
<dbReference type="Pfam" id="PF00498">
    <property type="entry name" value="FHA"/>
    <property type="match status" value="1"/>
</dbReference>